<dbReference type="GO" id="GO:0034626">
    <property type="term" value="P:fatty acid elongation, polyunsaturated fatty acid"/>
    <property type="evidence" value="ECO:0007669"/>
    <property type="project" value="TreeGrafter"/>
</dbReference>
<dbReference type="GO" id="GO:0034625">
    <property type="term" value="P:fatty acid elongation, monounsaturated fatty acid"/>
    <property type="evidence" value="ECO:0007669"/>
    <property type="project" value="TreeGrafter"/>
</dbReference>
<evidence type="ECO:0000313" key="11">
    <source>
        <dbReference type="EMBL" id="EPR79161.1"/>
    </source>
</evidence>
<keyword evidence="4 10" id="KW-0812">Transmembrane</keyword>
<feature type="transmembrane region" description="Helical" evidence="10">
    <location>
        <begin position="12"/>
        <end position="30"/>
    </location>
</feature>
<dbReference type="GO" id="GO:0009922">
    <property type="term" value="F:fatty acid elongase activity"/>
    <property type="evidence" value="ECO:0007669"/>
    <property type="project" value="InterPro"/>
</dbReference>
<evidence type="ECO:0000256" key="9">
    <source>
        <dbReference type="ARBA" id="ARBA00023160"/>
    </source>
</evidence>
<dbReference type="OMA" id="ITFINMA"/>
<organism evidence="11 12">
    <name type="scientific">Spraguea lophii (strain 42_110)</name>
    <name type="common">Microsporidian parasite</name>
    <dbReference type="NCBI Taxonomy" id="1358809"/>
    <lineage>
        <taxon>Eukaryota</taxon>
        <taxon>Fungi</taxon>
        <taxon>Fungi incertae sedis</taxon>
        <taxon>Microsporidia</taxon>
        <taxon>Spragueidae</taxon>
        <taxon>Spraguea</taxon>
    </lineage>
</organism>
<dbReference type="GO" id="GO:0030148">
    <property type="term" value="P:sphingolipid biosynthetic process"/>
    <property type="evidence" value="ECO:0007669"/>
    <property type="project" value="TreeGrafter"/>
</dbReference>
<dbReference type="OrthoDB" id="10259681at2759"/>
<comment type="catalytic activity">
    <reaction evidence="10">
        <text>an acyl-CoA + malonyl-CoA + H(+) = a 3-oxoacyl-CoA + CO2 + CoA</text>
        <dbReference type="Rhea" id="RHEA:50252"/>
        <dbReference type="ChEBI" id="CHEBI:15378"/>
        <dbReference type="ChEBI" id="CHEBI:16526"/>
        <dbReference type="ChEBI" id="CHEBI:57287"/>
        <dbReference type="ChEBI" id="CHEBI:57384"/>
        <dbReference type="ChEBI" id="CHEBI:58342"/>
        <dbReference type="ChEBI" id="CHEBI:90726"/>
    </reaction>
    <physiologicalReaction direction="left-to-right" evidence="10">
        <dbReference type="Rhea" id="RHEA:50253"/>
    </physiologicalReaction>
</comment>
<dbReference type="AlphaFoldDB" id="S7W8H8"/>
<evidence type="ECO:0000256" key="2">
    <source>
        <dbReference type="ARBA" id="ARBA00022516"/>
    </source>
</evidence>
<comment type="subcellular location">
    <subcellularLocation>
        <location evidence="1">Membrane</location>
        <topology evidence="1">Multi-pass membrane protein</topology>
    </subcellularLocation>
</comment>
<protein>
    <recommendedName>
        <fullName evidence="10">Elongation of fatty acids protein</fullName>
        <ecNumber evidence="10">2.3.1.-</ecNumber>
    </recommendedName>
</protein>
<keyword evidence="5 10" id="KW-0276">Fatty acid metabolism</keyword>
<evidence type="ECO:0000256" key="1">
    <source>
        <dbReference type="ARBA" id="ARBA00004141"/>
    </source>
</evidence>
<dbReference type="Proteomes" id="UP000014978">
    <property type="component" value="Unassembled WGS sequence"/>
</dbReference>
<evidence type="ECO:0000256" key="10">
    <source>
        <dbReference type="RuleBase" id="RU361115"/>
    </source>
</evidence>
<dbReference type="EMBL" id="ATCN01000380">
    <property type="protein sequence ID" value="EPR79161.1"/>
    <property type="molecule type" value="Genomic_DNA"/>
</dbReference>
<feature type="transmembrane region" description="Helical" evidence="10">
    <location>
        <begin position="121"/>
        <end position="139"/>
    </location>
</feature>
<feature type="transmembrane region" description="Helical" evidence="10">
    <location>
        <begin position="214"/>
        <end position="237"/>
    </location>
</feature>
<dbReference type="GO" id="GO:0005789">
    <property type="term" value="C:endoplasmic reticulum membrane"/>
    <property type="evidence" value="ECO:0007669"/>
    <property type="project" value="TreeGrafter"/>
</dbReference>
<accession>S7W8H8</accession>
<dbReference type="HOGENOM" id="CLU_017661_0_0_1"/>
<gene>
    <name evidence="11" type="ORF">SLOPH_363</name>
</gene>
<dbReference type="EC" id="2.3.1.-" evidence="10"/>
<dbReference type="InParanoid" id="S7W8H8"/>
<evidence type="ECO:0000256" key="5">
    <source>
        <dbReference type="ARBA" id="ARBA00022832"/>
    </source>
</evidence>
<feature type="transmembrane region" description="Helical" evidence="10">
    <location>
        <begin position="179"/>
        <end position="202"/>
    </location>
</feature>
<dbReference type="FunCoup" id="S7W8H8">
    <property type="interactions" value="71"/>
</dbReference>
<dbReference type="PANTHER" id="PTHR11157">
    <property type="entry name" value="FATTY ACID ACYL TRANSFERASE-RELATED"/>
    <property type="match status" value="1"/>
</dbReference>
<dbReference type="VEuPathDB" id="MicrosporidiaDB:SLOPH_363"/>
<evidence type="ECO:0000256" key="3">
    <source>
        <dbReference type="ARBA" id="ARBA00022679"/>
    </source>
</evidence>
<feature type="transmembrane region" description="Helical" evidence="10">
    <location>
        <begin position="93"/>
        <end position="114"/>
    </location>
</feature>
<dbReference type="GO" id="GO:0042761">
    <property type="term" value="P:very long-chain fatty acid biosynthetic process"/>
    <property type="evidence" value="ECO:0007669"/>
    <property type="project" value="TreeGrafter"/>
</dbReference>
<name>S7W8H8_SPRLO</name>
<feature type="transmembrane region" description="Helical" evidence="10">
    <location>
        <begin position="51"/>
        <end position="73"/>
    </location>
</feature>
<keyword evidence="12" id="KW-1185">Reference proteome</keyword>
<dbReference type="Pfam" id="PF01151">
    <property type="entry name" value="ELO"/>
    <property type="match status" value="1"/>
</dbReference>
<keyword evidence="9 10" id="KW-0275">Fatty acid biosynthesis</keyword>
<evidence type="ECO:0000313" key="12">
    <source>
        <dbReference type="Proteomes" id="UP000014978"/>
    </source>
</evidence>
<keyword evidence="3 10" id="KW-0808">Transferase</keyword>
<dbReference type="GO" id="GO:0019367">
    <property type="term" value="P:fatty acid elongation, saturated fatty acid"/>
    <property type="evidence" value="ECO:0007669"/>
    <property type="project" value="TreeGrafter"/>
</dbReference>
<evidence type="ECO:0000256" key="7">
    <source>
        <dbReference type="ARBA" id="ARBA00023098"/>
    </source>
</evidence>
<comment type="caution">
    <text evidence="11">The sequence shown here is derived from an EMBL/GenBank/DDBJ whole genome shotgun (WGS) entry which is preliminary data.</text>
</comment>
<evidence type="ECO:0000256" key="4">
    <source>
        <dbReference type="ARBA" id="ARBA00022692"/>
    </source>
</evidence>
<evidence type="ECO:0000256" key="8">
    <source>
        <dbReference type="ARBA" id="ARBA00023136"/>
    </source>
</evidence>
<sequence>MLQSLHLMTLDYKFPSLMVVLYLIYVNSVNKKMSGNYQRGFKLRYFMILHNLGMSAFSFYVFIRSITLVYRFYTQNSLIDAASDSNNVLSDGIYFYSYIFYISKIYEITDTLILHMNRKKASFLQSFHHAGAIIATWLLCVSYSHLSWIFVVLNSFVHLIMYFYYFLATLGIKVRIKKIITTMQMVQFVSGIIMLLGHFYIASPFKGDQHTQKMQVIALIFNTSYALVLLMLFRLFFKKTYETKNKKE</sequence>
<keyword evidence="7 10" id="KW-0443">Lipid metabolism</keyword>
<proteinExistence type="inferred from homology"/>
<dbReference type="STRING" id="1358809.S7W8H8"/>
<keyword evidence="6 10" id="KW-1133">Transmembrane helix</keyword>
<feature type="transmembrane region" description="Helical" evidence="10">
    <location>
        <begin position="145"/>
        <end position="167"/>
    </location>
</feature>
<reference evidence="12" key="1">
    <citation type="journal article" date="2013" name="PLoS Genet.">
        <title>The genome of Spraguea lophii and the basis of host-microsporidian interactions.</title>
        <authorList>
            <person name="Campbell S.E."/>
            <person name="Williams T.A."/>
            <person name="Yousuf A."/>
            <person name="Soanes D.M."/>
            <person name="Paszkiewicz K.H."/>
            <person name="Williams B.A.P."/>
        </authorList>
    </citation>
    <scope>NUCLEOTIDE SEQUENCE [LARGE SCALE GENOMIC DNA]</scope>
    <source>
        <strain evidence="12">42_110</strain>
    </source>
</reference>
<keyword evidence="8 10" id="KW-0472">Membrane</keyword>
<comment type="similarity">
    <text evidence="10">Belongs to the ELO family.</text>
</comment>
<evidence type="ECO:0000256" key="6">
    <source>
        <dbReference type="ARBA" id="ARBA00022989"/>
    </source>
</evidence>
<keyword evidence="2 10" id="KW-0444">Lipid biosynthesis</keyword>
<dbReference type="InterPro" id="IPR002076">
    <property type="entry name" value="ELO_fam"/>
</dbReference>
<dbReference type="PANTHER" id="PTHR11157:SF169">
    <property type="entry name" value="ELONGATION OF FATTY ACIDS PROTEIN"/>
    <property type="match status" value="1"/>
</dbReference>